<dbReference type="Proteomes" id="UP000032803">
    <property type="component" value="Chromosome I"/>
</dbReference>
<sequence>MELKEDFMTGSYLKTDAFSYMGLHKKAHREIDRLITSENSMDIISSVDHALNAAFSIFHLLEWKKHLDQSADTQSKKTKARDLCINSNNKSLLLLHDVVTRNKHVTVSAPMHPGDIEPKVEEDCNFICTQSGDYLVTEDNRRLVTEGSKITVYFGDEIATNVLSEALGYFNAEN</sequence>
<proteinExistence type="predicted"/>
<dbReference type="PATRIC" id="fig|449.7.peg.2130"/>
<evidence type="ECO:0000313" key="2">
    <source>
        <dbReference type="Proteomes" id="UP000032803"/>
    </source>
</evidence>
<dbReference type="STRING" id="449.LHA_2017"/>
<organism evidence="1 2">
    <name type="scientific">Legionella hackeliae</name>
    <dbReference type="NCBI Taxonomy" id="449"/>
    <lineage>
        <taxon>Bacteria</taxon>
        <taxon>Pseudomonadati</taxon>
        <taxon>Pseudomonadota</taxon>
        <taxon>Gammaproteobacteria</taxon>
        <taxon>Legionellales</taxon>
        <taxon>Legionellaceae</taxon>
        <taxon>Legionella</taxon>
    </lineage>
</organism>
<gene>
    <name evidence="1" type="ORF">LHA_2017</name>
</gene>
<dbReference type="HOGENOM" id="CLU_1538195_0_0_6"/>
<accession>A0A0A8UQN1</accession>
<reference evidence="2" key="1">
    <citation type="submission" date="2014-09" db="EMBL/GenBank/DDBJ databases">
        <authorList>
            <person name="Gomez-Valero L."/>
        </authorList>
    </citation>
    <scope>NUCLEOTIDE SEQUENCE [LARGE SCALE GENOMIC DNA]</scope>
    <source>
        <strain evidence="2">ATCC35250</strain>
    </source>
</reference>
<dbReference type="RefSeq" id="WP_045106304.1">
    <property type="nucleotide sequence ID" value="NZ_LN681225.1"/>
</dbReference>
<protein>
    <submittedName>
        <fullName evidence="1">Uncharacterized protein</fullName>
    </submittedName>
</protein>
<dbReference type="KEGG" id="lha:LHA_2017"/>
<dbReference type="OrthoDB" id="9877228at2"/>
<evidence type="ECO:0000313" key="1">
    <source>
        <dbReference type="EMBL" id="CEK11043.1"/>
    </source>
</evidence>
<dbReference type="EMBL" id="LN681225">
    <property type="protein sequence ID" value="CEK11043.1"/>
    <property type="molecule type" value="Genomic_DNA"/>
</dbReference>
<dbReference type="AlphaFoldDB" id="A0A0A8UQN1"/>
<name>A0A0A8UQN1_LEGHA</name>
<keyword evidence="2" id="KW-1185">Reference proteome</keyword>